<evidence type="ECO:0000256" key="2">
    <source>
        <dbReference type="ARBA" id="ARBA00003213"/>
    </source>
</evidence>
<evidence type="ECO:0000256" key="10">
    <source>
        <dbReference type="HAMAP-Rule" id="MF_00185"/>
    </source>
</evidence>
<dbReference type="SUPFAM" id="SSF52540">
    <property type="entry name" value="P-loop containing nucleoside triphosphate hydrolases"/>
    <property type="match status" value="2"/>
</dbReference>
<feature type="binding site" evidence="10">
    <location>
        <begin position="9"/>
        <end position="16"/>
    </location>
    <ligand>
        <name>ATP</name>
        <dbReference type="ChEBI" id="CHEBI:30616"/>
    </ligand>
</feature>
<evidence type="ECO:0000256" key="5">
    <source>
        <dbReference type="ARBA" id="ARBA00022694"/>
    </source>
</evidence>
<accession>A0A841HV76</accession>
<comment type="cofactor">
    <cofactor evidence="1 10">
        <name>Mg(2+)</name>
        <dbReference type="ChEBI" id="CHEBI:18420"/>
    </cofactor>
</comment>
<dbReference type="Gene3D" id="1.10.20.140">
    <property type="match status" value="1"/>
</dbReference>
<keyword evidence="5 10" id="KW-0819">tRNA processing</keyword>
<evidence type="ECO:0000313" key="12">
    <source>
        <dbReference type="EMBL" id="MBB6096733.1"/>
    </source>
</evidence>
<dbReference type="Proteomes" id="UP000569951">
    <property type="component" value="Unassembled WGS sequence"/>
</dbReference>
<dbReference type="HAMAP" id="MF_00185">
    <property type="entry name" value="IPP_trans"/>
    <property type="match status" value="1"/>
</dbReference>
<name>A0A841HV76_9DEIO</name>
<sequence length="302" mass="33473">MTRAVILTGPTASGKTDLSLRLGREFPLEVISADAMMVYRGLDIGTAKPTPQERAGVPHHLIDIREVTEDYDVVQFARDAVAAVEEVRARGRLPLIVGGTAFYLSALLRGLPTTPPSDPAAMRALEDELAERGLEAMLAEVAALRPAELVRIERNPRRLLRSLEVYRATGRFPSEFPQAQPVLSAEVVAISPPEAELERRIALRTDRMIADGLVEEALRVLGPLRQAARRPTALQAIGYREALVFAQGLTDRARMRADIVLATRRYAKRQRTFLRTQLGAALHDPLQAERIMKQKIHDLEIS</sequence>
<comment type="similarity">
    <text evidence="3 10">Belongs to the IPP transferase family.</text>
</comment>
<comment type="function">
    <text evidence="2 10">Catalyzes the transfer of a dimethylallyl group onto the adenine at position 37 in tRNAs that read codons beginning with uridine, leading to the formation of N6-(dimethylallyl)adenosine (i(6)A).</text>
</comment>
<dbReference type="InterPro" id="IPR027417">
    <property type="entry name" value="P-loop_NTPase"/>
</dbReference>
<dbReference type="GO" id="GO:0005524">
    <property type="term" value="F:ATP binding"/>
    <property type="evidence" value="ECO:0007669"/>
    <property type="project" value="UniProtKB-UniRule"/>
</dbReference>
<dbReference type="InterPro" id="IPR008144">
    <property type="entry name" value="Guanylate_kin-like_dom"/>
</dbReference>
<dbReference type="AlphaFoldDB" id="A0A841HV76"/>
<keyword evidence="8 10" id="KW-0460">Magnesium</keyword>
<evidence type="ECO:0000313" key="13">
    <source>
        <dbReference type="Proteomes" id="UP000569951"/>
    </source>
</evidence>
<evidence type="ECO:0000256" key="8">
    <source>
        <dbReference type="ARBA" id="ARBA00022842"/>
    </source>
</evidence>
<keyword evidence="13" id="KW-1185">Reference proteome</keyword>
<keyword evidence="4 10" id="KW-0808">Transferase</keyword>
<evidence type="ECO:0000256" key="3">
    <source>
        <dbReference type="ARBA" id="ARBA00005842"/>
    </source>
</evidence>
<evidence type="ECO:0000256" key="6">
    <source>
        <dbReference type="ARBA" id="ARBA00022741"/>
    </source>
</evidence>
<comment type="caution">
    <text evidence="10">Lacks conserved residue(s) required for the propagation of feature annotation.</text>
</comment>
<dbReference type="PANTHER" id="PTHR11088:SF60">
    <property type="entry name" value="TRNA DIMETHYLALLYLTRANSFERASE"/>
    <property type="match status" value="1"/>
</dbReference>
<dbReference type="Pfam" id="PF01715">
    <property type="entry name" value="IPPT"/>
    <property type="match status" value="1"/>
</dbReference>
<gene>
    <name evidence="10" type="primary">miaA</name>
    <name evidence="12" type="ORF">HNR42_000145</name>
</gene>
<comment type="subunit">
    <text evidence="10">Monomer.</text>
</comment>
<comment type="caution">
    <text evidence="12">The sequence shown here is derived from an EMBL/GenBank/DDBJ whole genome shotgun (WGS) entry which is preliminary data.</text>
</comment>
<dbReference type="InterPro" id="IPR018022">
    <property type="entry name" value="IPT"/>
</dbReference>
<feature type="domain" description="Guanylate kinase-like" evidence="11">
    <location>
        <begin position="2"/>
        <end position="226"/>
    </location>
</feature>
<dbReference type="GO" id="GO:0006400">
    <property type="term" value="P:tRNA modification"/>
    <property type="evidence" value="ECO:0007669"/>
    <property type="project" value="TreeGrafter"/>
</dbReference>
<dbReference type="NCBIfam" id="TIGR00174">
    <property type="entry name" value="miaA"/>
    <property type="match status" value="1"/>
</dbReference>
<dbReference type="EC" id="2.5.1.75" evidence="10"/>
<evidence type="ECO:0000256" key="4">
    <source>
        <dbReference type="ARBA" id="ARBA00022679"/>
    </source>
</evidence>
<evidence type="ECO:0000259" key="11">
    <source>
        <dbReference type="PROSITE" id="PS50052"/>
    </source>
</evidence>
<dbReference type="RefSeq" id="WP_183983491.1">
    <property type="nucleotide sequence ID" value="NZ_JACHHG010000001.1"/>
</dbReference>
<dbReference type="GO" id="GO:0052381">
    <property type="term" value="F:tRNA dimethylallyltransferase activity"/>
    <property type="evidence" value="ECO:0007669"/>
    <property type="project" value="UniProtKB-UniRule"/>
</dbReference>
<protein>
    <recommendedName>
        <fullName evidence="10">tRNA dimethylallyltransferase</fullName>
        <ecNumber evidence="10">2.5.1.75</ecNumber>
    </recommendedName>
    <alternativeName>
        <fullName evidence="10">Dimethylallyl diphosphate:tRNA dimethylallyltransferase</fullName>
        <shortName evidence="10">DMAPP:tRNA dimethylallyltransferase</shortName>
        <shortName evidence="10">DMATase</shortName>
    </alternativeName>
    <alternativeName>
        <fullName evidence="10">Isopentenyl-diphosphate:tRNA isopentenyltransferase</fullName>
        <shortName evidence="10">IPP transferase</shortName>
        <shortName evidence="10">IPPT</shortName>
        <shortName evidence="10">IPTase</shortName>
    </alternativeName>
</protein>
<keyword evidence="6 10" id="KW-0547">Nucleotide-binding</keyword>
<dbReference type="Gene3D" id="3.40.50.300">
    <property type="entry name" value="P-loop containing nucleotide triphosphate hydrolases"/>
    <property type="match status" value="1"/>
</dbReference>
<keyword evidence="7 10" id="KW-0067">ATP-binding</keyword>
<organism evidence="12 13">
    <name type="scientific">Deinobacterium chartae</name>
    <dbReference type="NCBI Taxonomy" id="521158"/>
    <lineage>
        <taxon>Bacteria</taxon>
        <taxon>Thermotogati</taxon>
        <taxon>Deinococcota</taxon>
        <taxon>Deinococci</taxon>
        <taxon>Deinococcales</taxon>
        <taxon>Deinococcaceae</taxon>
        <taxon>Deinobacterium</taxon>
    </lineage>
</organism>
<evidence type="ECO:0000256" key="7">
    <source>
        <dbReference type="ARBA" id="ARBA00022840"/>
    </source>
</evidence>
<comment type="catalytic activity">
    <reaction evidence="9 10">
        <text>adenosine(37) in tRNA + dimethylallyl diphosphate = N(6)-dimethylallyladenosine(37) in tRNA + diphosphate</text>
        <dbReference type="Rhea" id="RHEA:26482"/>
        <dbReference type="Rhea" id="RHEA-COMP:10162"/>
        <dbReference type="Rhea" id="RHEA-COMP:10375"/>
        <dbReference type="ChEBI" id="CHEBI:33019"/>
        <dbReference type="ChEBI" id="CHEBI:57623"/>
        <dbReference type="ChEBI" id="CHEBI:74411"/>
        <dbReference type="ChEBI" id="CHEBI:74415"/>
        <dbReference type="EC" id="2.5.1.75"/>
    </reaction>
</comment>
<dbReference type="PROSITE" id="PS50052">
    <property type="entry name" value="GUANYLATE_KINASE_2"/>
    <property type="match status" value="1"/>
</dbReference>
<feature type="site" description="Interaction with substrate tRNA" evidence="10">
    <location>
        <position position="123"/>
    </location>
</feature>
<dbReference type="PANTHER" id="PTHR11088">
    <property type="entry name" value="TRNA DIMETHYLALLYLTRANSFERASE"/>
    <property type="match status" value="1"/>
</dbReference>
<reference evidence="12 13" key="1">
    <citation type="submission" date="2020-08" db="EMBL/GenBank/DDBJ databases">
        <title>Genomic Encyclopedia of Type Strains, Phase IV (KMG-IV): sequencing the most valuable type-strain genomes for metagenomic binning, comparative biology and taxonomic classification.</title>
        <authorList>
            <person name="Goeker M."/>
        </authorList>
    </citation>
    <scope>NUCLEOTIDE SEQUENCE [LARGE SCALE GENOMIC DNA]</scope>
    <source>
        <strain evidence="12 13">DSM 21458</strain>
    </source>
</reference>
<dbReference type="EMBL" id="JACHHG010000001">
    <property type="protein sequence ID" value="MBB6096733.1"/>
    <property type="molecule type" value="Genomic_DNA"/>
</dbReference>
<evidence type="ECO:0000256" key="9">
    <source>
        <dbReference type="ARBA" id="ARBA00049563"/>
    </source>
</evidence>
<feature type="binding site" evidence="10">
    <location>
        <begin position="11"/>
        <end position="16"/>
    </location>
    <ligand>
        <name>substrate</name>
    </ligand>
</feature>
<evidence type="ECO:0000256" key="1">
    <source>
        <dbReference type="ARBA" id="ARBA00001946"/>
    </source>
</evidence>
<proteinExistence type="inferred from homology"/>
<feature type="site" description="Interaction with substrate tRNA" evidence="10">
    <location>
        <position position="100"/>
    </location>
</feature>
<dbReference type="InterPro" id="IPR039657">
    <property type="entry name" value="Dimethylallyltransferase"/>
</dbReference>